<evidence type="ECO:0000256" key="2">
    <source>
        <dbReference type="ARBA" id="ARBA00022552"/>
    </source>
</evidence>
<reference evidence="9 10" key="1">
    <citation type="journal article" date="2015" name="Fungal Genet. Biol.">
        <title>Evolution of novel wood decay mechanisms in Agaricales revealed by the genome sequences of Fistulina hepatica and Cylindrobasidium torrendii.</title>
        <authorList>
            <person name="Floudas D."/>
            <person name="Held B.W."/>
            <person name="Riley R."/>
            <person name="Nagy L.G."/>
            <person name="Koehler G."/>
            <person name="Ransdell A.S."/>
            <person name="Younus H."/>
            <person name="Chow J."/>
            <person name="Chiniquy J."/>
            <person name="Lipzen A."/>
            <person name="Tritt A."/>
            <person name="Sun H."/>
            <person name="Haridas S."/>
            <person name="LaButti K."/>
            <person name="Ohm R.A."/>
            <person name="Kues U."/>
            <person name="Blanchette R.A."/>
            <person name="Grigoriev I.V."/>
            <person name="Minto R.E."/>
            <person name="Hibbett D.S."/>
        </authorList>
    </citation>
    <scope>NUCLEOTIDE SEQUENCE [LARGE SCALE GENOMIC DNA]</scope>
    <source>
        <strain evidence="9 10">ATCC 64428</strain>
    </source>
</reference>
<feature type="domain" description="Ribosomal RNA methyltransferase FtsJ" evidence="8">
    <location>
        <begin position="50"/>
        <end position="269"/>
    </location>
</feature>
<evidence type="ECO:0000259" key="8">
    <source>
        <dbReference type="Pfam" id="PF01728"/>
    </source>
</evidence>
<accession>A0A0D7A0W1</accession>
<feature type="active site" description="Proton acceptor" evidence="7">
    <location>
        <position position="226"/>
    </location>
</feature>
<keyword evidence="3 9" id="KW-0489">Methyltransferase</keyword>
<dbReference type="EMBL" id="KN882067">
    <property type="protein sequence ID" value="KIY44687.1"/>
    <property type="molecule type" value="Genomic_DNA"/>
</dbReference>
<dbReference type="PIRSF" id="PIRSF005461">
    <property type="entry name" value="23S_rRNA_mtase"/>
    <property type="match status" value="1"/>
</dbReference>
<evidence type="ECO:0000313" key="9">
    <source>
        <dbReference type="EMBL" id="KIY44687.1"/>
    </source>
</evidence>
<evidence type="ECO:0000313" key="10">
    <source>
        <dbReference type="Proteomes" id="UP000054144"/>
    </source>
</evidence>
<dbReference type="InterPro" id="IPR050082">
    <property type="entry name" value="RNA_methyltr_RlmE"/>
</dbReference>
<dbReference type="PANTHER" id="PTHR10920">
    <property type="entry name" value="RIBOSOMAL RNA METHYLTRANSFERASE"/>
    <property type="match status" value="1"/>
</dbReference>
<dbReference type="InterPro" id="IPR002877">
    <property type="entry name" value="RNA_MeTrfase_FtsJ_dom"/>
</dbReference>
<name>A0A0D7A0W1_9AGAR</name>
<organism evidence="9 10">
    <name type="scientific">Fistulina hepatica ATCC 64428</name>
    <dbReference type="NCBI Taxonomy" id="1128425"/>
    <lineage>
        <taxon>Eukaryota</taxon>
        <taxon>Fungi</taxon>
        <taxon>Dikarya</taxon>
        <taxon>Basidiomycota</taxon>
        <taxon>Agaricomycotina</taxon>
        <taxon>Agaricomycetes</taxon>
        <taxon>Agaricomycetidae</taxon>
        <taxon>Agaricales</taxon>
        <taxon>Fistulinaceae</taxon>
        <taxon>Fistulina</taxon>
    </lineage>
</organism>
<evidence type="ECO:0000256" key="3">
    <source>
        <dbReference type="ARBA" id="ARBA00022603"/>
    </source>
</evidence>
<dbReference type="SUPFAM" id="SSF53335">
    <property type="entry name" value="S-adenosyl-L-methionine-dependent methyltransferases"/>
    <property type="match status" value="1"/>
</dbReference>
<sequence>MHSIFRSTTKYHVPLTATTSTVRYASGSSSKRWIARNLRDPYSKSRSTNYRSRSAFKLEEINQKCFRFLDEGDMHTVVDLGAAPGGWSQVVSNALGWSVSDVAGEANHTFDPLRLDEHTNENSGRGKIISVDLLPVQPIHGVHFIQGNFHHTNTDALIRQALHSENNPDGKADVVLSDMATNVTGNAAHDSQSSLTICESVFDFVCRHLRTASEKGRKHGGVVVMKYFEHPELNRFCREKLDPNFNAVYRIKPKSSRAESSETYFVCMGWRDPPASCV</sequence>
<evidence type="ECO:0000256" key="5">
    <source>
        <dbReference type="ARBA" id="ARBA00022691"/>
    </source>
</evidence>
<dbReference type="GO" id="GO:0008650">
    <property type="term" value="F:rRNA (uridine-2'-O-)-methyltransferase activity"/>
    <property type="evidence" value="ECO:0007669"/>
    <property type="project" value="TreeGrafter"/>
</dbReference>
<dbReference type="Gene3D" id="3.40.50.150">
    <property type="entry name" value="Vaccinia Virus protein VP39"/>
    <property type="match status" value="1"/>
</dbReference>
<keyword evidence="2" id="KW-0698">rRNA processing</keyword>
<dbReference type="Pfam" id="PF01728">
    <property type="entry name" value="FtsJ"/>
    <property type="match status" value="1"/>
</dbReference>
<dbReference type="GO" id="GO:0005739">
    <property type="term" value="C:mitochondrion"/>
    <property type="evidence" value="ECO:0007669"/>
    <property type="project" value="TreeGrafter"/>
</dbReference>
<dbReference type="PANTHER" id="PTHR10920:SF18">
    <property type="entry name" value="RRNA METHYLTRANSFERASE 2, MITOCHONDRIAL"/>
    <property type="match status" value="1"/>
</dbReference>
<dbReference type="HAMAP" id="MF_01547">
    <property type="entry name" value="RNA_methyltr_E"/>
    <property type="match status" value="1"/>
</dbReference>
<keyword evidence="4 9" id="KW-0808">Transferase</keyword>
<dbReference type="Proteomes" id="UP000054144">
    <property type="component" value="Unassembled WGS sequence"/>
</dbReference>
<evidence type="ECO:0000256" key="6">
    <source>
        <dbReference type="ARBA" id="ARBA00041184"/>
    </source>
</evidence>
<dbReference type="InterPro" id="IPR029063">
    <property type="entry name" value="SAM-dependent_MTases_sf"/>
</dbReference>
<evidence type="ECO:0000256" key="4">
    <source>
        <dbReference type="ARBA" id="ARBA00022679"/>
    </source>
</evidence>
<dbReference type="InterPro" id="IPR015507">
    <property type="entry name" value="rRNA-MeTfrase_E"/>
</dbReference>
<evidence type="ECO:0000256" key="7">
    <source>
        <dbReference type="PIRSR" id="PIRSR005461-1"/>
    </source>
</evidence>
<proteinExistence type="inferred from homology"/>
<keyword evidence="5 7" id="KW-0949">S-adenosyl-L-methionine</keyword>
<dbReference type="OrthoDB" id="20105at2759"/>
<protein>
    <recommendedName>
        <fullName evidence="6">rRNA methyltransferase 2, mitochondrial</fullName>
    </recommendedName>
</protein>
<keyword evidence="10" id="KW-1185">Reference proteome</keyword>
<comment type="similarity">
    <text evidence="1">Belongs to the class I-like SAM-binding methyltransferase superfamily. RNA methyltransferase RlmE family.</text>
</comment>
<dbReference type="AlphaFoldDB" id="A0A0D7A0W1"/>
<gene>
    <name evidence="9" type="ORF">FISHEDRAFT_51024</name>
</gene>
<evidence type="ECO:0000256" key="1">
    <source>
        <dbReference type="ARBA" id="ARBA00009258"/>
    </source>
</evidence>